<proteinExistence type="predicted"/>
<gene>
    <name evidence="1" type="ORF">JFY71_10720</name>
</gene>
<reference evidence="1 2" key="1">
    <citation type="journal article" date="2022" name="Int. J. Syst. Evol. Microbiol.">
        <title>Miniphocaeibacter halophilus sp. nov., an ammonium-tolerant acetate-producing bacterium isolated from a biogas system.</title>
        <authorList>
            <person name="Schnurer A."/>
            <person name="Singh A."/>
            <person name="Bi S."/>
            <person name="Qiao W."/>
            <person name="Westerholm M."/>
        </authorList>
    </citation>
    <scope>NUCLEOTIDE SEQUENCE [LARGE SCALE GENOMIC DNA]</scope>
    <source>
        <strain evidence="1 2">AMB_01</strain>
    </source>
</reference>
<dbReference type="Proteomes" id="UP000595814">
    <property type="component" value="Chromosome"/>
</dbReference>
<sequence>MKYKIKNKNIIIKSNNDFNPKHIFECGQAFRWKREEDNSYTCVAKGRVINIFQSNDEIVFSNTNEEDFNNIWIDYFDLKTDYNNIKKELSLEKTIKDAVDYGYGIRILNQEKFETIISFIISANNQIPRIKKSIEIISKNYGEFIENFRGQDYFSFPSAENLSKVSVEELREVARVGFRDKRIIETSKLIANNDFSIKESVNLNSEELRKELERLPGVGPKVASCIMLFSYGRSETFPVDVWIKRVMEELYIKKETNIKLIGKYASEIFGDLAGYAQQYLFYYGRENAIGKL</sequence>
<keyword evidence="2" id="KW-1185">Reference proteome</keyword>
<evidence type="ECO:0000313" key="2">
    <source>
        <dbReference type="Proteomes" id="UP000595814"/>
    </source>
</evidence>
<protein>
    <submittedName>
        <fullName evidence="1">8-oxoguanine DNA glycosylase</fullName>
    </submittedName>
</protein>
<dbReference type="EMBL" id="CP066744">
    <property type="protein sequence ID" value="QQK07741.1"/>
    <property type="molecule type" value="Genomic_DNA"/>
</dbReference>
<name>A0AC61MTN2_9FIRM</name>
<accession>A0AC61MTN2</accession>
<organism evidence="1 2">
    <name type="scientific">Miniphocaeibacter halophilus</name>
    <dbReference type="NCBI Taxonomy" id="2931922"/>
    <lineage>
        <taxon>Bacteria</taxon>
        <taxon>Bacillati</taxon>
        <taxon>Bacillota</taxon>
        <taxon>Tissierellia</taxon>
        <taxon>Tissierellales</taxon>
        <taxon>Peptoniphilaceae</taxon>
        <taxon>Miniphocaeibacter</taxon>
    </lineage>
</organism>
<evidence type="ECO:0000313" key="1">
    <source>
        <dbReference type="EMBL" id="QQK07741.1"/>
    </source>
</evidence>